<evidence type="ECO:0000256" key="1">
    <source>
        <dbReference type="ARBA" id="ARBA00004155"/>
    </source>
</evidence>
<keyword evidence="5" id="KW-0677">Repeat</keyword>
<dbReference type="EMBL" id="JBGFUD010001132">
    <property type="protein sequence ID" value="MFH4975799.1"/>
    <property type="molecule type" value="Genomic_DNA"/>
</dbReference>
<dbReference type="GO" id="GO:0015811">
    <property type="term" value="P:L-cystine transport"/>
    <property type="evidence" value="ECO:0007669"/>
    <property type="project" value="UniProtKB-ARBA"/>
</dbReference>
<dbReference type="AlphaFoldDB" id="A0ABD6EEL2"/>
<dbReference type="GO" id="GO:0005765">
    <property type="term" value="C:lysosomal membrane"/>
    <property type="evidence" value="ECO:0007669"/>
    <property type="project" value="UniProtKB-SubCell"/>
</dbReference>
<evidence type="ECO:0000256" key="3">
    <source>
        <dbReference type="ARBA" id="ARBA00022448"/>
    </source>
</evidence>
<name>A0ABD6EEL2_9BILA</name>
<organism evidence="14 15">
    <name type="scientific">Gnathostoma spinigerum</name>
    <dbReference type="NCBI Taxonomy" id="75299"/>
    <lineage>
        <taxon>Eukaryota</taxon>
        <taxon>Metazoa</taxon>
        <taxon>Ecdysozoa</taxon>
        <taxon>Nematoda</taxon>
        <taxon>Chromadorea</taxon>
        <taxon>Rhabditida</taxon>
        <taxon>Spirurina</taxon>
        <taxon>Gnathostomatomorpha</taxon>
        <taxon>Gnathostomatoidea</taxon>
        <taxon>Gnathostomatidae</taxon>
        <taxon>Gnathostoma</taxon>
    </lineage>
</organism>
<feature type="transmembrane region" description="Helical" evidence="12">
    <location>
        <begin position="128"/>
        <end position="149"/>
    </location>
</feature>
<evidence type="ECO:0000256" key="9">
    <source>
        <dbReference type="ARBA" id="ARBA00023228"/>
    </source>
</evidence>
<protein>
    <recommendedName>
        <fullName evidence="16">Cystinosin</fullName>
    </recommendedName>
</protein>
<reference evidence="14 15" key="1">
    <citation type="submission" date="2024-08" db="EMBL/GenBank/DDBJ databases">
        <title>Gnathostoma spinigerum genome.</title>
        <authorList>
            <person name="Gonzalez-Bertolin B."/>
            <person name="Monzon S."/>
            <person name="Zaballos A."/>
            <person name="Jimenez P."/>
            <person name="Dekumyoy P."/>
            <person name="Varona S."/>
            <person name="Cuesta I."/>
            <person name="Sumanam S."/>
            <person name="Adisakwattana P."/>
            <person name="Gasser R.B."/>
            <person name="Hernandez-Gonzalez A."/>
            <person name="Young N.D."/>
            <person name="Perteguer M.J."/>
        </authorList>
    </citation>
    <scope>NUCLEOTIDE SEQUENCE [LARGE SCALE GENOMIC DNA]</scope>
    <source>
        <strain evidence="14">AL3</strain>
        <tissue evidence="14">Liver</tissue>
    </source>
</reference>
<evidence type="ECO:0000256" key="4">
    <source>
        <dbReference type="ARBA" id="ARBA00022692"/>
    </source>
</evidence>
<evidence type="ECO:0008006" key="16">
    <source>
        <dbReference type="Google" id="ProtNLM"/>
    </source>
</evidence>
<feature type="signal peptide" evidence="13">
    <location>
        <begin position="1"/>
        <end position="20"/>
    </location>
</feature>
<dbReference type="Proteomes" id="UP001608902">
    <property type="component" value="Unassembled WGS sequence"/>
</dbReference>
<feature type="transmembrane region" description="Helical" evidence="12">
    <location>
        <begin position="208"/>
        <end position="227"/>
    </location>
</feature>
<dbReference type="NCBIfam" id="TIGR00951">
    <property type="entry name" value="2A43"/>
    <property type="match status" value="1"/>
</dbReference>
<comment type="subcellular location">
    <subcellularLocation>
        <location evidence="1">Lysosome membrane</location>
        <topology evidence="1">Multi-pass membrane protein</topology>
    </subcellularLocation>
</comment>
<dbReference type="Pfam" id="PF04193">
    <property type="entry name" value="PQ-loop"/>
    <property type="match status" value="2"/>
</dbReference>
<dbReference type="SMART" id="SM00679">
    <property type="entry name" value="CTNS"/>
    <property type="match status" value="2"/>
</dbReference>
<dbReference type="InterPro" id="IPR006603">
    <property type="entry name" value="PQ-loop_rpt"/>
</dbReference>
<dbReference type="GO" id="GO:0015179">
    <property type="term" value="F:L-amino acid transmembrane transporter activity"/>
    <property type="evidence" value="ECO:0007669"/>
    <property type="project" value="UniProtKB-ARBA"/>
</dbReference>
<dbReference type="GO" id="GO:0015293">
    <property type="term" value="F:symporter activity"/>
    <property type="evidence" value="ECO:0007669"/>
    <property type="project" value="UniProtKB-KW"/>
</dbReference>
<evidence type="ECO:0000256" key="7">
    <source>
        <dbReference type="ARBA" id="ARBA00022989"/>
    </source>
</evidence>
<keyword evidence="3" id="KW-0813">Transport</keyword>
<evidence type="ECO:0000256" key="2">
    <source>
        <dbReference type="ARBA" id="ARBA00006855"/>
    </source>
</evidence>
<evidence type="ECO:0000256" key="10">
    <source>
        <dbReference type="ARBA" id="ARBA00048473"/>
    </source>
</evidence>
<dbReference type="FunFam" id="1.20.1280.290:FF:000016">
    <property type="entry name" value="Cystinosin homolog"/>
    <property type="match status" value="1"/>
</dbReference>
<accession>A0ABD6EEL2</accession>
<evidence type="ECO:0000256" key="11">
    <source>
        <dbReference type="SAM" id="MobiDB-lite"/>
    </source>
</evidence>
<evidence type="ECO:0000313" key="14">
    <source>
        <dbReference type="EMBL" id="MFH4975799.1"/>
    </source>
</evidence>
<evidence type="ECO:0000313" key="15">
    <source>
        <dbReference type="Proteomes" id="UP001608902"/>
    </source>
</evidence>
<evidence type="ECO:0000256" key="8">
    <source>
        <dbReference type="ARBA" id="ARBA00023136"/>
    </source>
</evidence>
<feature type="region of interest" description="Disordered" evidence="11">
    <location>
        <begin position="384"/>
        <end position="414"/>
    </location>
</feature>
<evidence type="ECO:0000256" key="12">
    <source>
        <dbReference type="SAM" id="Phobius"/>
    </source>
</evidence>
<dbReference type="PANTHER" id="PTHR13131:SF5">
    <property type="entry name" value="CYSTINOSIN"/>
    <property type="match status" value="1"/>
</dbReference>
<keyword evidence="15" id="KW-1185">Reference proteome</keyword>
<dbReference type="Gene3D" id="1.20.1280.290">
    <property type="match status" value="2"/>
</dbReference>
<keyword evidence="6" id="KW-0769">Symport</keyword>
<comment type="catalytic activity">
    <reaction evidence="10">
        <text>L-cystine(out) + H(+)(out) = L-cystine(in) + H(+)(in)</text>
        <dbReference type="Rhea" id="RHEA:66172"/>
        <dbReference type="ChEBI" id="CHEBI:15378"/>
        <dbReference type="ChEBI" id="CHEBI:35491"/>
    </reaction>
    <physiologicalReaction direction="left-to-right" evidence="10">
        <dbReference type="Rhea" id="RHEA:66173"/>
    </physiologicalReaction>
</comment>
<keyword evidence="9" id="KW-0458">Lysosome</keyword>
<dbReference type="InterPro" id="IPR005282">
    <property type="entry name" value="LC_transporter"/>
</dbReference>
<keyword evidence="8 12" id="KW-0472">Membrane</keyword>
<feature type="transmembrane region" description="Helical" evidence="12">
    <location>
        <begin position="161"/>
        <end position="188"/>
    </location>
</feature>
<feature type="transmembrane region" description="Helical" evidence="12">
    <location>
        <begin position="239"/>
        <end position="262"/>
    </location>
</feature>
<feature type="chain" id="PRO_5044814804" description="Cystinosin" evidence="13">
    <location>
        <begin position="21"/>
        <end position="414"/>
    </location>
</feature>
<gene>
    <name evidence="14" type="ORF">AB6A40_002508</name>
</gene>
<dbReference type="PANTHER" id="PTHR13131">
    <property type="entry name" value="CYSTINOSIN"/>
    <property type="match status" value="1"/>
</dbReference>
<sequence>MAFFIFVNLSLLLIHNAAYASNNVELSVDQEEVTLVRKQLANVTFYVRGNLTEHVELTLRRVDPFDATPHMFVLDKDKHSQIVTVSGVSITSWTVLEFESCKARSAHECPFKNLNQTFVGVHVVHSNALSVTVIIVGWIYFIAWSVSFYPQILLNIRRKSVVGLNFDFLTLNIIGFTCYAFYNCLMYFDENIHMLYEEVHPHSLNPVLLNDVVFAVHALFACIVTAFQCMFYQRGGQNVSFTCIGISSLFILFSLGSLIATLAGGLNALQFINNLSYIKMAVTCCKYFPQAIFNFRRKSTIGWSIGNILLDFTGGTMDILQMILQASNTNDWSIFYGNPVKFGLGLVSMAFDILFIVQHYILYPNHTESTAVVVNEDNVDSVDSTAKKDIESARNEDGNASSVTSQPTRDEINV</sequence>
<proteinExistence type="inferred from homology"/>
<keyword evidence="4 12" id="KW-0812">Transmembrane</keyword>
<comment type="similarity">
    <text evidence="2">Belongs to the cystinosin family.</text>
</comment>
<evidence type="ECO:0000256" key="13">
    <source>
        <dbReference type="SAM" id="SignalP"/>
    </source>
</evidence>
<feature type="compositionally biased region" description="Polar residues" evidence="11">
    <location>
        <begin position="398"/>
        <end position="407"/>
    </location>
</feature>
<evidence type="ECO:0000256" key="6">
    <source>
        <dbReference type="ARBA" id="ARBA00022847"/>
    </source>
</evidence>
<evidence type="ECO:0000256" key="5">
    <source>
        <dbReference type="ARBA" id="ARBA00022737"/>
    </source>
</evidence>
<comment type="caution">
    <text evidence="14">The sequence shown here is derived from an EMBL/GenBank/DDBJ whole genome shotgun (WGS) entry which is preliminary data.</text>
</comment>
<keyword evidence="7 12" id="KW-1133">Transmembrane helix</keyword>
<keyword evidence="13" id="KW-0732">Signal</keyword>
<feature type="compositionally biased region" description="Basic and acidic residues" evidence="11">
    <location>
        <begin position="385"/>
        <end position="397"/>
    </location>
</feature>